<reference evidence="3" key="1">
    <citation type="journal article" date="2023" name="Nat. Commun.">
        <title>Diploid and tetraploid genomes of Acorus and the evolution of monocots.</title>
        <authorList>
            <person name="Ma L."/>
            <person name="Liu K.W."/>
            <person name="Li Z."/>
            <person name="Hsiao Y.Y."/>
            <person name="Qi Y."/>
            <person name="Fu T."/>
            <person name="Tang G.D."/>
            <person name="Zhang D."/>
            <person name="Sun W.H."/>
            <person name="Liu D.K."/>
            <person name="Li Y."/>
            <person name="Chen G.Z."/>
            <person name="Liu X.D."/>
            <person name="Liao X.Y."/>
            <person name="Jiang Y.T."/>
            <person name="Yu X."/>
            <person name="Hao Y."/>
            <person name="Huang J."/>
            <person name="Zhao X.W."/>
            <person name="Ke S."/>
            <person name="Chen Y.Y."/>
            <person name="Wu W.L."/>
            <person name="Hsu J.L."/>
            <person name="Lin Y.F."/>
            <person name="Huang M.D."/>
            <person name="Li C.Y."/>
            <person name="Huang L."/>
            <person name="Wang Z.W."/>
            <person name="Zhao X."/>
            <person name="Zhong W.Y."/>
            <person name="Peng D.H."/>
            <person name="Ahmad S."/>
            <person name="Lan S."/>
            <person name="Zhang J.S."/>
            <person name="Tsai W.C."/>
            <person name="Van de Peer Y."/>
            <person name="Liu Z.J."/>
        </authorList>
    </citation>
    <scope>NUCLEOTIDE SEQUENCE</scope>
    <source>
        <strain evidence="3">CP</strain>
    </source>
</reference>
<evidence type="ECO:0000313" key="3">
    <source>
        <dbReference type="EMBL" id="KAK1317391.1"/>
    </source>
</evidence>
<dbReference type="AlphaFoldDB" id="A0AAV9EUM8"/>
<accession>A0AAV9EUM8</accession>
<dbReference type="SUPFAM" id="SSF51905">
    <property type="entry name" value="FAD/NAD(P)-binding domain"/>
    <property type="match status" value="1"/>
</dbReference>
<sequence length="112" mass="13036">MIPKFMMANGALVRVLIHTNVTKYLNFKAVDGSCVYNKGKVYKVPATDVEALKSPLMGLLEKRRARKFFIYVQDYEESDPKTHEGLDLTKVTARELISYEFHLYFLFFLIHI</sequence>
<dbReference type="PRINTS" id="PR00891">
    <property type="entry name" value="RABGDIREP"/>
</dbReference>
<comment type="similarity">
    <text evidence="1 2">Belongs to the Rab GDI family.</text>
</comment>
<dbReference type="GO" id="GO:0005737">
    <property type="term" value="C:cytoplasm"/>
    <property type="evidence" value="ECO:0007669"/>
    <property type="project" value="TreeGrafter"/>
</dbReference>
<evidence type="ECO:0000256" key="1">
    <source>
        <dbReference type="ARBA" id="ARBA00005593"/>
    </source>
</evidence>
<reference evidence="3" key="2">
    <citation type="submission" date="2023-06" db="EMBL/GenBank/DDBJ databases">
        <authorList>
            <person name="Ma L."/>
            <person name="Liu K.-W."/>
            <person name="Li Z."/>
            <person name="Hsiao Y.-Y."/>
            <person name="Qi Y."/>
            <person name="Fu T."/>
            <person name="Tang G."/>
            <person name="Zhang D."/>
            <person name="Sun W.-H."/>
            <person name="Liu D.-K."/>
            <person name="Li Y."/>
            <person name="Chen G.-Z."/>
            <person name="Liu X.-D."/>
            <person name="Liao X.-Y."/>
            <person name="Jiang Y.-T."/>
            <person name="Yu X."/>
            <person name="Hao Y."/>
            <person name="Huang J."/>
            <person name="Zhao X.-W."/>
            <person name="Ke S."/>
            <person name="Chen Y.-Y."/>
            <person name="Wu W.-L."/>
            <person name="Hsu J.-L."/>
            <person name="Lin Y.-F."/>
            <person name="Huang M.-D."/>
            <person name="Li C.-Y."/>
            <person name="Huang L."/>
            <person name="Wang Z.-W."/>
            <person name="Zhao X."/>
            <person name="Zhong W.-Y."/>
            <person name="Peng D.-H."/>
            <person name="Ahmad S."/>
            <person name="Lan S."/>
            <person name="Zhang J.-S."/>
            <person name="Tsai W.-C."/>
            <person name="Van De Peer Y."/>
            <person name="Liu Z.-J."/>
        </authorList>
    </citation>
    <scope>NUCLEOTIDE SEQUENCE</scope>
    <source>
        <strain evidence="3">CP</strain>
        <tissue evidence="3">Leaves</tissue>
    </source>
</reference>
<dbReference type="PANTHER" id="PTHR11787:SF10">
    <property type="entry name" value="GUANOSINE NUCLEOTIDE DIPHOSPHATE DISSOCIATION INHIBITOR"/>
    <property type="match status" value="1"/>
</dbReference>
<keyword evidence="4" id="KW-1185">Reference proteome</keyword>
<evidence type="ECO:0000313" key="4">
    <source>
        <dbReference type="Proteomes" id="UP001180020"/>
    </source>
</evidence>
<protein>
    <recommendedName>
        <fullName evidence="2">Guanosine nucleotide diphosphate dissociation inhibitor</fullName>
    </recommendedName>
</protein>
<proteinExistence type="inferred from homology"/>
<dbReference type="InterPro" id="IPR000806">
    <property type="entry name" value="RabGDI"/>
</dbReference>
<dbReference type="Pfam" id="PF00996">
    <property type="entry name" value="GDI"/>
    <property type="match status" value="1"/>
</dbReference>
<gene>
    <name evidence="3" type="ORF">QJS10_CPA05g01496</name>
</gene>
<name>A0AAV9EUM8_ACOCL</name>
<dbReference type="GO" id="GO:0016192">
    <property type="term" value="P:vesicle-mediated transport"/>
    <property type="evidence" value="ECO:0007669"/>
    <property type="project" value="TreeGrafter"/>
</dbReference>
<dbReference type="GO" id="GO:0007264">
    <property type="term" value="P:small GTPase-mediated signal transduction"/>
    <property type="evidence" value="ECO:0007669"/>
    <property type="project" value="InterPro"/>
</dbReference>
<dbReference type="PRINTS" id="PR00892">
    <property type="entry name" value="RABGDI"/>
</dbReference>
<organism evidence="3 4">
    <name type="scientific">Acorus calamus</name>
    <name type="common">Sweet flag</name>
    <dbReference type="NCBI Taxonomy" id="4465"/>
    <lineage>
        <taxon>Eukaryota</taxon>
        <taxon>Viridiplantae</taxon>
        <taxon>Streptophyta</taxon>
        <taxon>Embryophyta</taxon>
        <taxon>Tracheophyta</taxon>
        <taxon>Spermatophyta</taxon>
        <taxon>Magnoliopsida</taxon>
        <taxon>Liliopsida</taxon>
        <taxon>Acoraceae</taxon>
        <taxon>Acorus</taxon>
    </lineage>
</organism>
<dbReference type="InterPro" id="IPR036188">
    <property type="entry name" value="FAD/NAD-bd_sf"/>
</dbReference>
<dbReference type="InterPro" id="IPR018203">
    <property type="entry name" value="GDP_dissociation_inhibitor"/>
</dbReference>
<comment type="caution">
    <text evidence="3">The sequence shown here is derived from an EMBL/GenBank/DDBJ whole genome shotgun (WGS) entry which is preliminary data.</text>
</comment>
<dbReference type="GO" id="GO:0015031">
    <property type="term" value="P:protein transport"/>
    <property type="evidence" value="ECO:0007669"/>
    <property type="project" value="InterPro"/>
</dbReference>
<dbReference type="Proteomes" id="UP001180020">
    <property type="component" value="Unassembled WGS sequence"/>
</dbReference>
<dbReference type="EMBL" id="JAUJYO010000005">
    <property type="protein sequence ID" value="KAK1317391.1"/>
    <property type="molecule type" value="Genomic_DNA"/>
</dbReference>
<dbReference type="PANTHER" id="PTHR11787">
    <property type="entry name" value="RAB GDP-DISSOCIATION INHIBITOR"/>
    <property type="match status" value="1"/>
</dbReference>
<dbReference type="Gene3D" id="1.10.405.10">
    <property type="entry name" value="Guanine Nucleotide Dissociation Inhibitor, domain 1"/>
    <property type="match status" value="1"/>
</dbReference>
<dbReference type="GO" id="GO:0005093">
    <property type="term" value="F:Rab GDP-dissociation inhibitor activity"/>
    <property type="evidence" value="ECO:0007669"/>
    <property type="project" value="InterPro"/>
</dbReference>
<evidence type="ECO:0000256" key="2">
    <source>
        <dbReference type="RuleBase" id="RU363124"/>
    </source>
</evidence>